<protein>
    <submittedName>
        <fullName evidence="1">Uncharacterized protein</fullName>
    </submittedName>
</protein>
<evidence type="ECO:0000313" key="1">
    <source>
        <dbReference type="EMBL" id="BAR57047.1"/>
    </source>
</evidence>
<dbReference type="Proteomes" id="UP000063308">
    <property type="component" value="Chromosome"/>
</dbReference>
<dbReference type="AlphaFoldDB" id="A0A0E4FTR8"/>
<evidence type="ECO:0000313" key="2">
    <source>
        <dbReference type="Proteomes" id="UP000063308"/>
    </source>
</evidence>
<proteinExistence type="predicted"/>
<gene>
    <name evidence="1" type="ORF">NK6_3874</name>
</gene>
<organism evidence="1 2">
    <name type="scientific">Bradyrhizobium diazoefficiens</name>
    <dbReference type="NCBI Taxonomy" id="1355477"/>
    <lineage>
        <taxon>Bacteria</taxon>
        <taxon>Pseudomonadati</taxon>
        <taxon>Pseudomonadota</taxon>
        <taxon>Alphaproteobacteria</taxon>
        <taxon>Hyphomicrobiales</taxon>
        <taxon>Nitrobacteraceae</taxon>
        <taxon>Bradyrhizobium</taxon>
    </lineage>
</organism>
<sequence length="40" mass="4197">MGSGLARKGAQSGTTVIHEKGCGRLMPTAAFDSPARYFLL</sequence>
<reference evidence="1 2" key="1">
    <citation type="submission" date="2014-11" db="EMBL/GenBank/DDBJ databases">
        <title>Symbiosis island explosion on the genome of extra-slow-growing strains of soybean bradyrhizobia with massive insertion sequences.</title>
        <authorList>
            <person name="Iida T."/>
            <person name="Minamisawa K."/>
        </authorList>
    </citation>
    <scope>NUCLEOTIDE SEQUENCE [LARGE SCALE GENOMIC DNA]</scope>
    <source>
        <strain evidence="1 2">NK6</strain>
    </source>
</reference>
<dbReference type="EMBL" id="AP014685">
    <property type="protein sequence ID" value="BAR57047.1"/>
    <property type="molecule type" value="Genomic_DNA"/>
</dbReference>
<name>A0A0E4FTR8_9BRAD</name>
<accession>A0A0E4FTR8</accession>